<dbReference type="PANTHER" id="PTHR28235">
    <property type="entry name" value="PROTEIN FYV4, MITOCHONDRIAL"/>
    <property type="match status" value="1"/>
</dbReference>
<organism evidence="6 7">
    <name type="scientific">Basidiobolus ranarum</name>
    <dbReference type="NCBI Taxonomy" id="34480"/>
    <lineage>
        <taxon>Eukaryota</taxon>
        <taxon>Fungi</taxon>
        <taxon>Fungi incertae sedis</taxon>
        <taxon>Zoopagomycota</taxon>
        <taxon>Entomophthoromycotina</taxon>
        <taxon>Basidiobolomycetes</taxon>
        <taxon>Basidiobolales</taxon>
        <taxon>Basidiobolaceae</taxon>
        <taxon>Basidiobolus</taxon>
    </lineage>
</organism>
<comment type="similarity">
    <text evidence="2">Belongs to the mitochondrion-specific ribosomal protein mS41 family.</text>
</comment>
<protein>
    <recommendedName>
        <fullName evidence="4">Small ribosomal subunit protein mS41</fullName>
    </recommendedName>
</protein>
<feature type="domain" description="Small ribosomal subunit protein mS41 SAM" evidence="5">
    <location>
        <begin position="44"/>
        <end position="100"/>
    </location>
</feature>
<proteinExistence type="inferred from homology"/>
<evidence type="ECO:0000259" key="5">
    <source>
        <dbReference type="SMART" id="SM01238"/>
    </source>
</evidence>
<keyword evidence="7" id="KW-1185">Reference proteome</keyword>
<dbReference type="Pfam" id="PF09597">
    <property type="entry name" value="SAM_Ribosomal_mS41"/>
    <property type="match status" value="1"/>
</dbReference>
<evidence type="ECO:0000256" key="2">
    <source>
        <dbReference type="ARBA" id="ARBA00010492"/>
    </source>
</evidence>
<reference evidence="6 7" key="1">
    <citation type="submission" date="2023-04" db="EMBL/GenBank/DDBJ databases">
        <title>Genome of Basidiobolus ranarum AG-B5.</title>
        <authorList>
            <person name="Stajich J.E."/>
            <person name="Carter-House D."/>
            <person name="Gryganskyi A."/>
        </authorList>
    </citation>
    <scope>NUCLEOTIDE SEQUENCE [LARGE SCALE GENOMIC DNA]</scope>
    <source>
        <strain evidence="6 7">AG-B5</strain>
    </source>
</reference>
<evidence type="ECO:0000256" key="3">
    <source>
        <dbReference type="ARBA" id="ARBA00023128"/>
    </source>
</evidence>
<comment type="caution">
    <text evidence="6">The sequence shown here is derived from an EMBL/GenBank/DDBJ whole genome shotgun (WGS) entry which is preliminary data.</text>
</comment>
<evidence type="ECO:0000313" key="7">
    <source>
        <dbReference type="Proteomes" id="UP001479436"/>
    </source>
</evidence>
<gene>
    <name evidence="6" type="ORF">K7432_007286</name>
</gene>
<dbReference type="InterPro" id="IPR039603">
    <property type="entry name" value="Ribosomal_mS41"/>
</dbReference>
<keyword evidence="3" id="KW-0496">Mitochondrion</keyword>
<accession>A0ABR2W0B7</accession>
<dbReference type="InterPro" id="IPR019083">
    <property type="entry name" value="SAM_Ribosomal_mS41"/>
</dbReference>
<evidence type="ECO:0000313" key="6">
    <source>
        <dbReference type="EMBL" id="KAK9712219.1"/>
    </source>
</evidence>
<dbReference type="PANTHER" id="PTHR28235:SF1">
    <property type="entry name" value="SMALL RIBOSOMAL SUBUNIT PROTEIN MS41"/>
    <property type="match status" value="1"/>
</dbReference>
<evidence type="ECO:0000256" key="4">
    <source>
        <dbReference type="ARBA" id="ARBA00035129"/>
    </source>
</evidence>
<evidence type="ECO:0000256" key="1">
    <source>
        <dbReference type="ARBA" id="ARBA00004173"/>
    </source>
</evidence>
<dbReference type="SMART" id="SM01238">
    <property type="entry name" value="IGR"/>
    <property type="match status" value="1"/>
</dbReference>
<dbReference type="EMBL" id="JASJQH010007229">
    <property type="protein sequence ID" value="KAK9712219.1"/>
    <property type="molecule type" value="Genomic_DNA"/>
</dbReference>
<dbReference type="Proteomes" id="UP001479436">
    <property type="component" value="Unassembled WGS sequence"/>
</dbReference>
<comment type="subcellular location">
    <subcellularLocation>
        <location evidence="1">Mitochondrion</location>
    </subcellularLocation>
</comment>
<sequence length="114" mass="13282">MTILTRSLIVSVRPVFSRSLHASTKAFSAKSSKIPAPRGEFQDPKSFLNKIRRGCDEVADKFKDWDHLFTATRNEMKHEMGLTPQQRKWVLKWTELYRQGVNPYHIPKPVKKKS</sequence>
<name>A0ABR2W0B7_9FUNG</name>